<accession>A0ABR4E5B0</accession>
<dbReference type="InterPro" id="IPR011249">
    <property type="entry name" value="Metalloenz_LuxS/M16"/>
</dbReference>
<gene>
    <name evidence="3" type="ORF">FJTKL_15304</name>
</gene>
<evidence type="ECO:0000313" key="4">
    <source>
        <dbReference type="Proteomes" id="UP001600888"/>
    </source>
</evidence>
<dbReference type="PANTHER" id="PTHR43690:SF18">
    <property type="entry name" value="INSULIN-DEGRADING ENZYME-RELATED"/>
    <property type="match status" value="1"/>
</dbReference>
<evidence type="ECO:0000259" key="2">
    <source>
        <dbReference type="Pfam" id="PF05193"/>
    </source>
</evidence>
<sequence length="327" mass="37389">MFIDPTFTLDTVGCEFEVVEGEFRRNERFDPRRVWQLEASTSNPEHPRSWSFSCGNLDSFGDPAKLLTTVVEYCEENYCAGLMQCVIFTPLPIKDLQDRLLPTFAEIPNRGLSRKVWDTIPCYLEKDMGTVTFVEPVSDVDMLLINFYFPGKEDDGYSARGENAVDLLEDKAEGGLYNVLKGKELIQYLSARTSYEHTGYRKITILAHLTEAGAKNYPDVVQEVCHMIVRMKGEGPQQKRVEEQERLRHIQFCTSQAPDMAVASNIARYMLEPHLQPENLVYGSNEISIESWFSAEDIARTTGQLRPENMRLVLVPCVEQPINLEWL</sequence>
<evidence type="ECO:0000313" key="3">
    <source>
        <dbReference type="EMBL" id="KAL2277624.1"/>
    </source>
</evidence>
<dbReference type="InterPro" id="IPR007863">
    <property type="entry name" value="Peptidase_M16_C"/>
</dbReference>
<protein>
    <recommendedName>
        <fullName evidence="2">Peptidase M16 C-terminal domain-containing protein</fullName>
    </recommendedName>
</protein>
<proteinExistence type="predicted"/>
<organism evidence="3 4">
    <name type="scientific">Diaporthe vaccinii</name>
    <dbReference type="NCBI Taxonomy" id="105482"/>
    <lineage>
        <taxon>Eukaryota</taxon>
        <taxon>Fungi</taxon>
        <taxon>Dikarya</taxon>
        <taxon>Ascomycota</taxon>
        <taxon>Pezizomycotina</taxon>
        <taxon>Sordariomycetes</taxon>
        <taxon>Sordariomycetidae</taxon>
        <taxon>Diaporthales</taxon>
        <taxon>Diaporthaceae</taxon>
        <taxon>Diaporthe</taxon>
        <taxon>Diaporthe eres species complex</taxon>
    </lineage>
</organism>
<dbReference type="SUPFAM" id="SSF63411">
    <property type="entry name" value="LuxS/MPP-like metallohydrolase"/>
    <property type="match status" value="2"/>
</dbReference>
<dbReference type="Gene3D" id="3.30.830.10">
    <property type="entry name" value="Metalloenzyme, LuxS/M16 peptidase-like"/>
    <property type="match status" value="2"/>
</dbReference>
<dbReference type="InterPro" id="IPR050626">
    <property type="entry name" value="Peptidase_M16"/>
</dbReference>
<name>A0ABR4E5B0_9PEZI</name>
<keyword evidence="4" id="KW-1185">Reference proteome</keyword>
<evidence type="ECO:0000256" key="1">
    <source>
        <dbReference type="ARBA" id="ARBA00022723"/>
    </source>
</evidence>
<dbReference type="PANTHER" id="PTHR43690">
    <property type="entry name" value="NARDILYSIN"/>
    <property type="match status" value="1"/>
</dbReference>
<comment type="caution">
    <text evidence="3">The sequence shown here is derived from an EMBL/GenBank/DDBJ whole genome shotgun (WGS) entry which is preliminary data.</text>
</comment>
<feature type="domain" description="Peptidase M16 C-terminal" evidence="2">
    <location>
        <begin position="70"/>
        <end position="244"/>
    </location>
</feature>
<dbReference type="Proteomes" id="UP001600888">
    <property type="component" value="Unassembled WGS sequence"/>
</dbReference>
<reference evidence="3 4" key="1">
    <citation type="submission" date="2024-03" db="EMBL/GenBank/DDBJ databases">
        <title>A high-quality draft genome sequence of Diaporthe vaccinii, a causative agent of upright dieback and viscid rot disease in cranberry plants.</title>
        <authorList>
            <person name="Sarrasin M."/>
            <person name="Lang B.F."/>
            <person name="Burger G."/>
        </authorList>
    </citation>
    <scope>NUCLEOTIDE SEQUENCE [LARGE SCALE GENOMIC DNA]</scope>
    <source>
        <strain evidence="3 4">IS7</strain>
    </source>
</reference>
<dbReference type="EMBL" id="JBAWTH010000096">
    <property type="protein sequence ID" value="KAL2277624.1"/>
    <property type="molecule type" value="Genomic_DNA"/>
</dbReference>
<dbReference type="Pfam" id="PF05193">
    <property type="entry name" value="Peptidase_M16_C"/>
    <property type="match status" value="1"/>
</dbReference>
<keyword evidence="1" id="KW-0479">Metal-binding</keyword>